<dbReference type="KEGG" id="tpol:Mal48_20970"/>
<dbReference type="RefSeq" id="WP_145198424.1">
    <property type="nucleotide sequence ID" value="NZ_CP036267.1"/>
</dbReference>
<feature type="transmembrane region" description="Helical" evidence="1">
    <location>
        <begin position="52"/>
        <end position="73"/>
    </location>
</feature>
<dbReference type="Proteomes" id="UP000315724">
    <property type="component" value="Chromosome"/>
</dbReference>
<protein>
    <recommendedName>
        <fullName evidence="4">Bacterial type II secretion system protein I/J</fullName>
    </recommendedName>
</protein>
<keyword evidence="1" id="KW-0812">Transmembrane</keyword>
<dbReference type="OrthoDB" id="275425at2"/>
<evidence type="ECO:0008006" key="4">
    <source>
        <dbReference type="Google" id="ProtNLM"/>
    </source>
</evidence>
<name>A0A517QMH9_9PLAN</name>
<keyword evidence="1" id="KW-0472">Membrane</keyword>
<organism evidence="2 3">
    <name type="scientific">Thalassoglobus polymorphus</name>
    <dbReference type="NCBI Taxonomy" id="2527994"/>
    <lineage>
        <taxon>Bacteria</taxon>
        <taxon>Pseudomonadati</taxon>
        <taxon>Planctomycetota</taxon>
        <taxon>Planctomycetia</taxon>
        <taxon>Planctomycetales</taxon>
        <taxon>Planctomycetaceae</taxon>
        <taxon>Thalassoglobus</taxon>
    </lineage>
</organism>
<proteinExistence type="predicted"/>
<reference evidence="2 3" key="1">
    <citation type="submission" date="2019-02" db="EMBL/GenBank/DDBJ databases">
        <title>Deep-cultivation of Planctomycetes and their phenomic and genomic characterization uncovers novel biology.</title>
        <authorList>
            <person name="Wiegand S."/>
            <person name="Jogler M."/>
            <person name="Boedeker C."/>
            <person name="Pinto D."/>
            <person name="Vollmers J."/>
            <person name="Rivas-Marin E."/>
            <person name="Kohn T."/>
            <person name="Peeters S.H."/>
            <person name="Heuer A."/>
            <person name="Rast P."/>
            <person name="Oberbeckmann S."/>
            <person name="Bunk B."/>
            <person name="Jeske O."/>
            <person name="Meyerdierks A."/>
            <person name="Storesund J.E."/>
            <person name="Kallscheuer N."/>
            <person name="Luecker S."/>
            <person name="Lage O.M."/>
            <person name="Pohl T."/>
            <person name="Merkel B.J."/>
            <person name="Hornburger P."/>
            <person name="Mueller R.-W."/>
            <person name="Bruemmer F."/>
            <person name="Labrenz M."/>
            <person name="Spormann A.M."/>
            <person name="Op den Camp H."/>
            <person name="Overmann J."/>
            <person name="Amann R."/>
            <person name="Jetten M.S.M."/>
            <person name="Mascher T."/>
            <person name="Medema M.H."/>
            <person name="Devos D.P."/>
            <person name="Kaster A.-K."/>
            <person name="Ovreas L."/>
            <person name="Rohde M."/>
            <person name="Galperin M.Y."/>
            <person name="Jogler C."/>
        </authorList>
    </citation>
    <scope>NUCLEOTIDE SEQUENCE [LARGE SCALE GENOMIC DNA]</scope>
    <source>
        <strain evidence="2 3">Mal48</strain>
    </source>
</reference>
<evidence type="ECO:0000256" key="1">
    <source>
        <dbReference type="SAM" id="Phobius"/>
    </source>
</evidence>
<dbReference type="AlphaFoldDB" id="A0A517QMH9"/>
<gene>
    <name evidence="2" type="ORF">Mal48_20970</name>
</gene>
<evidence type="ECO:0000313" key="3">
    <source>
        <dbReference type="Proteomes" id="UP000315724"/>
    </source>
</evidence>
<accession>A0A517QMH9</accession>
<sequence length="178" mass="19594">MDRRTNITSEDVEASCCKGGVFATKILCTSWRLSRSCRSTQIDREDRKGITLFEVVLALAIFLGATAVIGQVLQNGSRAATRAQLTGDAAVRCERKMNEVLSGVLPLSAENRAPFEDSAAWVWTVNVLDSEVIGLLKVEVIVEHLSSRGDVNNSFQLTRLVRDPQIYEEAAIIPDEEL</sequence>
<keyword evidence="1" id="KW-1133">Transmembrane helix</keyword>
<evidence type="ECO:0000313" key="2">
    <source>
        <dbReference type="EMBL" id="QDT32849.1"/>
    </source>
</evidence>
<keyword evidence="3" id="KW-1185">Reference proteome</keyword>
<dbReference type="EMBL" id="CP036267">
    <property type="protein sequence ID" value="QDT32849.1"/>
    <property type="molecule type" value="Genomic_DNA"/>
</dbReference>